<gene>
    <name evidence="1" type="ORF">FDQ92_00890</name>
</gene>
<name>A0A4P8KZC3_9BACT</name>
<reference evidence="1 2" key="1">
    <citation type="submission" date="2019-05" db="EMBL/GenBank/DDBJ databases">
        <title>The Complete Genome Sequence of the n-alkane-degrading Desulfoglaeba alkanexedens ALDC reveals multiple alkylsuccinate synthase gene clusters.</title>
        <authorList>
            <person name="Callaghan A.V."/>
            <person name="Davidova I.A."/>
            <person name="Duncan K.E."/>
            <person name="Morris B."/>
            <person name="McInerney M.J."/>
        </authorList>
    </citation>
    <scope>NUCLEOTIDE SEQUENCE [LARGE SCALE GENOMIC DNA]</scope>
    <source>
        <strain evidence="1 2">ALDC</strain>
    </source>
</reference>
<accession>A0A4P8KZC3</accession>
<keyword evidence="2" id="KW-1185">Reference proteome</keyword>
<evidence type="ECO:0000313" key="2">
    <source>
        <dbReference type="Proteomes" id="UP000298602"/>
    </source>
</evidence>
<reference evidence="1 2" key="2">
    <citation type="submission" date="2019-05" db="EMBL/GenBank/DDBJ databases">
        <authorList>
            <person name="Suflita J.M."/>
            <person name="Marks C.R."/>
        </authorList>
    </citation>
    <scope>NUCLEOTIDE SEQUENCE [LARGE SCALE GENOMIC DNA]</scope>
    <source>
        <strain evidence="1 2">ALDC</strain>
    </source>
</reference>
<dbReference type="AlphaFoldDB" id="A0A4P8KZC3"/>
<dbReference type="KEGG" id="dax:FDQ92_00890"/>
<organism evidence="1 2">
    <name type="scientific">Desulfoglaeba alkanexedens ALDC</name>
    <dbReference type="NCBI Taxonomy" id="980445"/>
    <lineage>
        <taxon>Bacteria</taxon>
        <taxon>Pseudomonadati</taxon>
        <taxon>Thermodesulfobacteriota</taxon>
        <taxon>Syntrophobacteria</taxon>
        <taxon>Syntrophobacterales</taxon>
        <taxon>Syntrophobacteraceae</taxon>
        <taxon>Desulfoglaeba</taxon>
    </lineage>
</organism>
<evidence type="ECO:0000313" key="1">
    <source>
        <dbReference type="EMBL" id="QCQ20879.1"/>
    </source>
</evidence>
<proteinExistence type="predicted"/>
<protein>
    <submittedName>
        <fullName evidence="1">Uncharacterized protein</fullName>
    </submittedName>
</protein>
<dbReference type="EMBL" id="CP040098">
    <property type="protein sequence ID" value="QCQ20879.1"/>
    <property type="molecule type" value="Genomic_DNA"/>
</dbReference>
<dbReference type="RefSeq" id="WP_137422849.1">
    <property type="nucleotide sequence ID" value="NZ_CP040098.1"/>
</dbReference>
<sequence length="144" mass="15969">MPEDDKPERRESAAQRIKELTIPQKVRLAMTGGKEARTLLILDSNRAVQLAILDNPKLTQSEVVGIAQSRSVSDDVLRKIAANREWIKLYPVRLALVKNPKTPIGVSVKFVGTLHPTDLKVIARSKSVASVVTQAANRQLIRKK</sequence>
<dbReference type="OrthoDB" id="5506355at2"/>
<dbReference type="Proteomes" id="UP000298602">
    <property type="component" value="Chromosome"/>
</dbReference>